<protein>
    <submittedName>
        <fullName evidence="1">Uncharacterized protein</fullName>
    </submittedName>
</protein>
<organism evidence="1 2">
    <name type="scientific">Lactuca virosa</name>
    <dbReference type="NCBI Taxonomy" id="75947"/>
    <lineage>
        <taxon>Eukaryota</taxon>
        <taxon>Viridiplantae</taxon>
        <taxon>Streptophyta</taxon>
        <taxon>Embryophyta</taxon>
        <taxon>Tracheophyta</taxon>
        <taxon>Spermatophyta</taxon>
        <taxon>Magnoliopsida</taxon>
        <taxon>eudicotyledons</taxon>
        <taxon>Gunneridae</taxon>
        <taxon>Pentapetalae</taxon>
        <taxon>asterids</taxon>
        <taxon>campanulids</taxon>
        <taxon>Asterales</taxon>
        <taxon>Asteraceae</taxon>
        <taxon>Cichorioideae</taxon>
        <taxon>Cichorieae</taxon>
        <taxon>Lactucinae</taxon>
        <taxon>Lactuca</taxon>
    </lineage>
</organism>
<dbReference type="PANTHER" id="PTHR22753">
    <property type="entry name" value="TRANSMEMBRANE PROTEIN 68"/>
    <property type="match status" value="1"/>
</dbReference>
<comment type="caution">
    <text evidence="1">The sequence shown here is derived from an EMBL/GenBank/DDBJ whole genome shotgun (WGS) entry which is preliminary data.</text>
</comment>
<dbReference type="EMBL" id="CAKMRJ010005523">
    <property type="protein sequence ID" value="CAH1445001.1"/>
    <property type="molecule type" value="Genomic_DNA"/>
</dbReference>
<reference evidence="1 2" key="1">
    <citation type="submission" date="2022-01" db="EMBL/GenBank/DDBJ databases">
        <authorList>
            <person name="Xiong W."/>
            <person name="Schranz E."/>
        </authorList>
    </citation>
    <scope>NUCLEOTIDE SEQUENCE [LARGE SCALE GENOMIC DNA]</scope>
</reference>
<evidence type="ECO:0000313" key="2">
    <source>
        <dbReference type="Proteomes" id="UP001157418"/>
    </source>
</evidence>
<keyword evidence="2" id="KW-1185">Reference proteome</keyword>
<gene>
    <name evidence="1" type="ORF">LVIROSA_LOCUS30795</name>
</gene>
<name>A0AAU9P3X9_9ASTR</name>
<dbReference type="GO" id="GO:0016020">
    <property type="term" value="C:membrane"/>
    <property type="evidence" value="ECO:0007669"/>
    <property type="project" value="TreeGrafter"/>
</dbReference>
<dbReference type="PANTHER" id="PTHR22753:SF24">
    <property type="entry name" value="ESTERASE_LIPASE_THIOESTERASE FAMILY PROTEIN"/>
    <property type="match status" value="1"/>
</dbReference>
<sequence length="215" mass="24577">MVVTGTRAAHECVDRVSRGCVHEFSSHAHQVRLRVDPYESYFGIVCFVACIRRKGIQTSERKGLTGRGGKFDRISYEIEAINQQLVSFDSSFYCVRRSNSSNQISFTTVVNKFNQHSQSEFVRMAAMFGAKIIPFGVVGEDDIGELIFDYEDQMKIPYLRQFIHELTDEVVQLRSNVEGEVANQDVHFPVMRPKLPGRFYYVFGNPIETKGDNRS</sequence>
<evidence type="ECO:0000313" key="1">
    <source>
        <dbReference type="EMBL" id="CAH1445001.1"/>
    </source>
</evidence>
<proteinExistence type="predicted"/>
<dbReference type="AlphaFoldDB" id="A0AAU9P3X9"/>
<accession>A0AAU9P3X9</accession>
<dbReference type="Proteomes" id="UP001157418">
    <property type="component" value="Unassembled WGS sequence"/>
</dbReference>